<evidence type="ECO:0000313" key="1">
    <source>
        <dbReference type="EMBL" id="MDL0088153.1"/>
    </source>
</evidence>
<dbReference type="Gene3D" id="3.30.420.240">
    <property type="match status" value="1"/>
</dbReference>
<proteinExistence type="predicted"/>
<dbReference type="InterPro" id="IPR006517">
    <property type="entry name" value="Phage_terminase_lsu-like_C"/>
</dbReference>
<comment type="caution">
    <text evidence="1">The sequence shown here is derived from an EMBL/GenBank/DDBJ whole genome shotgun (WGS) entry which is preliminary data.</text>
</comment>
<keyword evidence="2" id="KW-1185">Reference proteome</keyword>
<dbReference type="Gene3D" id="3.40.50.300">
    <property type="entry name" value="P-loop containing nucleotide triphosphate hydrolases"/>
    <property type="match status" value="1"/>
</dbReference>
<dbReference type="NCBIfam" id="TIGR01630">
    <property type="entry name" value="psiM2_ORF9"/>
    <property type="match status" value="1"/>
</dbReference>
<organism evidence="1 2">
    <name type="scientific">Campylobacter gastrosuis</name>
    <dbReference type="NCBI Taxonomy" id="2974576"/>
    <lineage>
        <taxon>Bacteria</taxon>
        <taxon>Pseudomonadati</taxon>
        <taxon>Campylobacterota</taxon>
        <taxon>Epsilonproteobacteria</taxon>
        <taxon>Campylobacterales</taxon>
        <taxon>Campylobacteraceae</taxon>
        <taxon>Campylobacter</taxon>
    </lineage>
</organism>
<reference evidence="1" key="1">
    <citation type="submission" date="2022-08" db="EMBL/GenBank/DDBJ databases">
        <authorList>
            <person name="Wang H."/>
        </authorList>
    </citation>
    <scope>NUCLEOTIDE SEQUENCE</scope>
    <source>
        <strain evidence="1">PS10</strain>
    </source>
</reference>
<accession>A0ABT7HML2</accession>
<sequence length="515" mass="59242">MNIKELENYLKSLPNILDGNGDLRYKRACDDFKFFVLEYFSHQLGLQSGFNVDSFKEQSKFRLFVYNELEKTCQKNRHILIEAYRGGAKTTLITRLHTLWLLLTNRKNYAIVVSSTLDIATESADTIKVELENNSKLINDFKISLGEKWRGDEFIFLTNSTPKKIKFFGSGKKIRGTNFLGKRPDIIIADDIENDENVESLKQREKLYKWFRKAVLKLPSRHDSTYNIIVVGTRLHHDGLLARIKRLNSFISFNFPLVVKFPDNIDELNKDNIKKAKIINMVLDDESLDKRAILTDFLDDKESFYSEYQNEPLSKDGAIFSEYKTFDVMPVCDAYYIGIDPALGKTRGDYFGVALLGKKDKQYYLDTKGYKLKPDIMITKIMQLYLGLLMLGKPIKIAIETIAFQEFFKDKLKEECAKKGITLSVCELKNSVAKELRLDSFAPYVTDGTIMVCVDNTLLIEELDTYPKAPHDDLLDASEMAFRIASSVGVADYRALNRLTKKSKNIIKSIKQRYS</sequence>
<dbReference type="EMBL" id="JANURM010000002">
    <property type="protein sequence ID" value="MDL0088153.1"/>
    <property type="molecule type" value="Genomic_DNA"/>
</dbReference>
<gene>
    <name evidence="1" type="primary">terL</name>
    <name evidence="1" type="ORF">NYG85_02015</name>
</gene>
<dbReference type="RefSeq" id="WP_284936801.1">
    <property type="nucleotide sequence ID" value="NZ_JANURM010000002.1"/>
</dbReference>
<dbReference type="Proteomes" id="UP001173801">
    <property type="component" value="Unassembled WGS sequence"/>
</dbReference>
<protein>
    <submittedName>
        <fullName evidence="1">Phage terminase large subunit</fullName>
    </submittedName>
</protein>
<reference evidence="1" key="2">
    <citation type="journal article" date="2023" name="Microorganisms">
        <title>Isolation and Genomic Characteristics of Cat-Borne Campylobacter felis sp. nov. and Sheep-Borne Campylobacter ovis sp. nov.</title>
        <authorList>
            <person name="Wang H."/>
            <person name="Li Y."/>
            <person name="Gu Y."/>
            <person name="Zhou G."/>
            <person name="Chen X."/>
            <person name="Zhang X."/>
            <person name="Shao Z."/>
            <person name="Zhang J."/>
            <person name="Zhang M."/>
        </authorList>
    </citation>
    <scope>NUCLEOTIDE SEQUENCE</scope>
    <source>
        <strain evidence="1">PS10</strain>
    </source>
</reference>
<dbReference type="InterPro" id="IPR027417">
    <property type="entry name" value="P-loop_NTPase"/>
</dbReference>
<name>A0ABT7HML2_9BACT</name>
<evidence type="ECO:0000313" key="2">
    <source>
        <dbReference type="Proteomes" id="UP001173801"/>
    </source>
</evidence>